<keyword evidence="1" id="KW-0802">TPR repeat</keyword>
<proteinExistence type="predicted"/>
<dbReference type="EMBL" id="JAAMYB010000001">
    <property type="protein sequence ID" value="MCD3193973.1"/>
    <property type="molecule type" value="Genomic_DNA"/>
</dbReference>
<dbReference type="SMART" id="SM00028">
    <property type="entry name" value="TPR"/>
    <property type="match status" value="3"/>
</dbReference>
<comment type="caution">
    <text evidence="2">The sequence shown here is derived from an EMBL/GenBank/DDBJ whole genome shotgun (WGS) entry which is preliminary data.</text>
</comment>
<dbReference type="Pfam" id="PF13181">
    <property type="entry name" value="TPR_8"/>
    <property type="match status" value="2"/>
</dbReference>
<organism evidence="2 3">
    <name type="scientific">Clostridium botulinum C</name>
    <dbReference type="NCBI Taxonomy" id="36828"/>
    <lineage>
        <taxon>Bacteria</taxon>
        <taxon>Bacillati</taxon>
        <taxon>Bacillota</taxon>
        <taxon>Clostridia</taxon>
        <taxon>Eubacteriales</taxon>
        <taxon>Clostridiaceae</taxon>
        <taxon>Clostridium</taxon>
    </lineage>
</organism>
<reference evidence="2" key="2">
    <citation type="journal article" date="2021" name="Microorganisms">
        <title>Extensive Genome Exploration of Clostridium botulinum Group III Field Strains.</title>
        <authorList>
            <person name="Fillo S."/>
            <person name="Giordani F."/>
            <person name="Tonon E."/>
            <person name="Drigo I."/>
            <person name="Anselmo A."/>
            <person name="Fortunato A."/>
            <person name="Lista F."/>
            <person name="Bano L."/>
        </authorList>
    </citation>
    <scope>NUCLEOTIDE SEQUENCE</scope>
    <source>
        <strain evidence="2">IZSVe-TV_9877_3_12</strain>
    </source>
</reference>
<sequence length="361" mass="41747">MNMNVKARFKDKLSNLLFLQMNKERVEKVFNTKLKTNEEIYMPVATEDIVHKVKNNEDVDNIPVAFFIEGMAYVLGADEKFKYNDIYEKIILNAPKASEFIKGRIASYVKEKKYEEAYIILKGLSKVEGTEEIYNKLIMLADKLRSLNKEYVEEELEIIDKAKLIEGYALPYLYEALIKKDKEDFYGALFGINNYIAKGGEETPEISELKNSLKIVNDYDEGKKLVYDEPQKALDLLLPLLSELGDNAEIYYHIAVAYRILENSPKAIHYLEKSMEIDNSYPEVFNELGINYACLQDFESAIVYLRKVFEVTRSVEVCTNLIMCYMNIGDYKQAKTHLEIAKKIDSDDEIVKQLNNILKDA</sequence>
<feature type="repeat" description="TPR" evidence="1">
    <location>
        <begin position="248"/>
        <end position="281"/>
    </location>
</feature>
<evidence type="ECO:0000313" key="2">
    <source>
        <dbReference type="EMBL" id="MCD3193973.1"/>
    </source>
</evidence>
<gene>
    <name evidence="2" type="ORF">G8S53_01570</name>
</gene>
<reference evidence="2" key="1">
    <citation type="submission" date="2020-02" db="EMBL/GenBank/DDBJ databases">
        <authorList>
            <person name="Fillo S."/>
            <person name="Giordani F."/>
            <person name="Tonon E."/>
            <person name="Drigo I."/>
            <person name="Anselmo A."/>
            <person name="Fortunato A."/>
            <person name="Bano L."/>
            <person name="Lista F."/>
        </authorList>
    </citation>
    <scope>NUCLEOTIDE SEQUENCE</scope>
    <source>
        <strain evidence="2">IZSVe-TV_9877_3_12</strain>
    </source>
</reference>
<accession>A0A9Q3V8M9</accession>
<dbReference type="Gene3D" id="1.25.40.10">
    <property type="entry name" value="Tetratricopeptide repeat domain"/>
    <property type="match status" value="1"/>
</dbReference>
<dbReference type="PROSITE" id="PS50005">
    <property type="entry name" value="TPR"/>
    <property type="match status" value="1"/>
</dbReference>
<dbReference type="SUPFAM" id="SSF48452">
    <property type="entry name" value="TPR-like"/>
    <property type="match status" value="1"/>
</dbReference>
<evidence type="ECO:0000313" key="3">
    <source>
        <dbReference type="Proteomes" id="UP000813637"/>
    </source>
</evidence>
<protein>
    <submittedName>
        <fullName evidence="2">Capsular biosynthesis protein</fullName>
    </submittedName>
</protein>
<dbReference type="AlphaFoldDB" id="A0A9Q3V8M9"/>
<dbReference type="InterPro" id="IPR019734">
    <property type="entry name" value="TPR_rpt"/>
</dbReference>
<dbReference type="InterPro" id="IPR011990">
    <property type="entry name" value="TPR-like_helical_dom_sf"/>
</dbReference>
<dbReference type="Proteomes" id="UP000813637">
    <property type="component" value="Unassembled WGS sequence"/>
</dbReference>
<evidence type="ECO:0000256" key="1">
    <source>
        <dbReference type="PROSITE-ProRule" id="PRU00339"/>
    </source>
</evidence>
<name>A0A9Q3V8M9_CLOBO</name>